<evidence type="ECO:0000259" key="4">
    <source>
        <dbReference type="PROSITE" id="PS50102"/>
    </source>
</evidence>
<dbReference type="PROSITE" id="PS50102">
    <property type="entry name" value="RRM"/>
    <property type="match status" value="2"/>
</dbReference>
<dbReference type="PANTHER" id="PTHR23236:SF95">
    <property type="entry name" value="NUCLEOLAR PROTEIN 13"/>
    <property type="match status" value="1"/>
</dbReference>
<dbReference type="OrthoDB" id="439808at2759"/>
<organism evidence="5">
    <name type="scientific">Dichomitus squalens</name>
    <dbReference type="NCBI Taxonomy" id="114155"/>
    <lineage>
        <taxon>Eukaryota</taxon>
        <taxon>Fungi</taxon>
        <taxon>Dikarya</taxon>
        <taxon>Basidiomycota</taxon>
        <taxon>Agaricomycotina</taxon>
        <taxon>Agaricomycetes</taxon>
        <taxon>Polyporales</taxon>
        <taxon>Polyporaceae</taxon>
        <taxon>Dichomitus</taxon>
    </lineage>
</organism>
<dbReference type="PANTHER" id="PTHR23236">
    <property type="entry name" value="EUKARYOTIC TRANSLATION INITIATION FACTOR 4B/4H"/>
    <property type="match status" value="1"/>
</dbReference>
<reference evidence="5" key="1">
    <citation type="submission" date="2019-01" db="EMBL/GenBank/DDBJ databases">
        <title>Draft genome sequences of three monokaryotic isolates of the white-rot basidiomycete fungus Dichomitus squalens.</title>
        <authorList>
            <consortium name="DOE Joint Genome Institute"/>
            <person name="Lopez S.C."/>
            <person name="Andreopoulos B."/>
            <person name="Pangilinan J."/>
            <person name="Lipzen A."/>
            <person name="Riley R."/>
            <person name="Ahrendt S."/>
            <person name="Ng V."/>
            <person name="Barry K."/>
            <person name="Daum C."/>
            <person name="Grigoriev I.V."/>
            <person name="Hilden K.S."/>
            <person name="Makela M.R."/>
            <person name="de Vries R.P."/>
        </authorList>
    </citation>
    <scope>NUCLEOTIDE SEQUENCE [LARGE SCALE GENOMIC DNA]</scope>
    <source>
        <strain evidence="5">OM18370.1</strain>
    </source>
</reference>
<dbReference type="Proteomes" id="UP000292957">
    <property type="component" value="Unassembled WGS sequence"/>
</dbReference>
<dbReference type="Pfam" id="PF00076">
    <property type="entry name" value="RRM_1"/>
    <property type="match status" value="1"/>
</dbReference>
<evidence type="ECO:0000313" key="5">
    <source>
        <dbReference type="EMBL" id="TBU32922.1"/>
    </source>
</evidence>
<gene>
    <name evidence="5" type="ORF">BD311DRAFT_714024</name>
</gene>
<dbReference type="GO" id="GO:0003723">
    <property type="term" value="F:RNA binding"/>
    <property type="evidence" value="ECO:0007669"/>
    <property type="project" value="UniProtKB-UniRule"/>
</dbReference>
<feature type="domain" description="RRM" evidence="4">
    <location>
        <begin position="114"/>
        <end position="199"/>
    </location>
</feature>
<dbReference type="EMBL" id="ML143393">
    <property type="protein sequence ID" value="TBU32922.1"/>
    <property type="molecule type" value="Genomic_DNA"/>
</dbReference>
<evidence type="ECO:0000256" key="2">
    <source>
        <dbReference type="PROSITE-ProRule" id="PRU00176"/>
    </source>
</evidence>
<feature type="compositionally biased region" description="Acidic residues" evidence="3">
    <location>
        <begin position="29"/>
        <end position="46"/>
    </location>
</feature>
<dbReference type="InterPro" id="IPR000504">
    <property type="entry name" value="RRM_dom"/>
</dbReference>
<dbReference type="InterPro" id="IPR012677">
    <property type="entry name" value="Nucleotide-bd_a/b_plait_sf"/>
</dbReference>
<dbReference type="AlphaFoldDB" id="A0A4Q9N1B5"/>
<feature type="compositionally biased region" description="Low complexity" evidence="3">
    <location>
        <begin position="1"/>
        <end position="11"/>
    </location>
</feature>
<feature type="region of interest" description="Disordered" evidence="3">
    <location>
        <begin position="1"/>
        <end position="115"/>
    </location>
</feature>
<dbReference type="SUPFAM" id="SSF54928">
    <property type="entry name" value="RNA-binding domain, RBD"/>
    <property type="match status" value="1"/>
</dbReference>
<dbReference type="GO" id="GO:0005730">
    <property type="term" value="C:nucleolus"/>
    <property type="evidence" value="ECO:0007669"/>
    <property type="project" value="TreeGrafter"/>
</dbReference>
<dbReference type="Gene3D" id="3.30.70.330">
    <property type="match status" value="2"/>
</dbReference>
<evidence type="ECO:0000256" key="1">
    <source>
        <dbReference type="ARBA" id="ARBA00022884"/>
    </source>
</evidence>
<name>A0A4Q9N1B5_9APHY</name>
<sequence>MSSSTSGSSSDSEQRISAPAHPRKRERLSEDEDEHDSDSQSESDDSDSSHDTETDAEEEEPVLSRAERRRQKKKEERAAKKSSTVANGDGSKKGKEKVQNTADLPPSKVPKRQNSVWVGNLPFKTTPASLRSFFEGVGEITRIHMPTKMAHGGPDGKPRKENRGFAYVDFATPDAKAIAITMSEKPLEGRRLLIKDGDDFAGRPASATADGAEAPGGAKTTGLTKTAQKILSVQKQPPGPTLFLGNLGFDTTEDSIRELLESHRATDPPAEDKWIRKIRLGTFEDSGKCKGWAFVDFTATEHATSALTNPRNHHLNGRKLVVEYASPEAVRRGGGGPPREKKPKEVGQGMKRERPARKTKDDTEKEAGSEEAERPVKKRRAEGGEGDKPRGKERRVARSKPGAALAMAKREDPSIVPSQGKKIVF</sequence>
<accession>A0A4Q9N1B5</accession>
<dbReference type="InterPro" id="IPR035979">
    <property type="entry name" value="RBD_domain_sf"/>
</dbReference>
<feature type="region of interest" description="Disordered" evidence="3">
    <location>
        <begin position="325"/>
        <end position="425"/>
    </location>
</feature>
<feature type="compositionally biased region" description="Basic and acidic residues" evidence="3">
    <location>
        <begin position="338"/>
        <end position="396"/>
    </location>
</feature>
<evidence type="ECO:0000256" key="3">
    <source>
        <dbReference type="SAM" id="MobiDB-lite"/>
    </source>
</evidence>
<protein>
    <recommendedName>
        <fullName evidence="4">RRM domain-containing protein</fullName>
    </recommendedName>
</protein>
<proteinExistence type="predicted"/>
<keyword evidence="1 2" id="KW-0694">RNA-binding</keyword>
<dbReference type="SMART" id="SM00360">
    <property type="entry name" value="RRM"/>
    <property type="match status" value="2"/>
</dbReference>
<feature type="domain" description="RRM" evidence="4">
    <location>
        <begin position="240"/>
        <end position="327"/>
    </location>
</feature>